<dbReference type="PROSITE" id="PS00479">
    <property type="entry name" value="ZF_DAG_PE_1"/>
    <property type="match status" value="1"/>
</dbReference>
<evidence type="ECO:0000259" key="11">
    <source>
        <dbReference type="PROSITE" id="PS50212"/>
    </source>
</evidence>
<dbReference type="GO" id="GO:0005886">
    <property type="term" value="C:plasma membrane"/>
    <property type="evidence" value="ECO:0007669"/>
    <property type="project" value="TreeGrafter"/>
</dbReference>
<dbReference type="SMART" id="SM00147">
    <property type="entry name" value="RasGEF"/>
    <property type="match status" value="1"/>
</dbReference>
<evidence type="ECO:0000256" key="7">
    <source>
        <dbReference type="PROSITE-ProRule" id="PRU00168"/>
    </source>
</evidence>
<dbReference type="InterPro" id="IPR001895">
    <property type="entry name" value="RASGEF_cat_dom"/>
</dbReference>
<comment type="similarity">
    <text evidence="1">Belongs to the RASGRP family.</text>
</comment>
<feature type="compositionally biased region" description="Polar residues" evidence="8">
    <location>
        <begin position="1"/>
        <end position="10"/>
    </location>
</feature>
<dbReference type="SUPFAM" id="SSF57889">
    <property type="entry name" value="Cysteine-rich domain"/>
    <property type="match status" value="1"/>
</dbReference>
<dbReference type="PRINTS" id="PR00008">
    <property type="entry name" value="DAGPEDOMAIN"/>
</dbReference>
<dbReference type="EMBL" id="JAIZAY010000003">
    <property type="protein sequence ID" value="KAJ8044502.1"/>
    <property type="molecule type" value="Genomic_DNA"/>
</dbReference>
<evidence type="ECO:0000259" key="10">
    <source>
        <dbReference type="PROSITE" id="PS50081"/>
    </source>
</evidence>
<dbReference type="InterPro" id="IPR002219">
    <property type="entry name" value="PKC_DAG/PE"/>
</dbReference>
<evidence type="ECO:0000256" key="5">
    <source>
        <dbReference type="ARBA" id="ARBA00022833"/>
    </source>
</evidence>
<dbReference type="PROSITE" id="PS00720">
    <property type="entry name" value="RASGEF"/>
    <property type="match status" value="1"/>
</dbReference>
<keyword evidence="14" id="KW-1185">Reference proteome</keyword>
<name>A0A9Q1HCN8_HOLLE</name>
<keyword evidence="4" id="KW-0863">Zinc-finger</keyword>
<dbReference type="PROSITE" id="PS50222">
    <property type="entry name" value="EF_HAND_2"/>
    <property type="match status" value="2"/>
</dbReference>
<dbReference type="SMART" id="SM00229">
    <property type="entry name" value="RasGEFN"/>
    <property type="match status" value="1"/>
</dbReference>
<feature type="compositionally biased region" description="Low complexity" evidence="8">
    <location>
        <begin position="675"/>
        <end position="692"/>
    </location>
</feature>
<keyword evidence="2 7" id="KW-0344">Guanine-nucleotide releasing factor</keyword>
<evidence type="ECO:0000259" key="12">
    <source>
        <dbReference type="PROSITE" id="PS50222"/>
    </source>
</evidence>
<evidence type="ECO:0000256" key="2">
    <source>
        <dbReference type="ARBA" id="ARBA00022658"/>
    </source>
</evidence>
<dbReference type="CDD" id="cd20808">
    <property type="entry name" value="C1_RASGRP"/>
    <property type="match status" value="1"/>
</dbReference>
<dbReference type="InterPro" id="IPR008937">
    <property type="entry name" value="Ras-like_GEF"/>
</dbReference>
<feature type="domain" description="EF-hand" evidence="12">
    <location>
        <begin position="462"/>
        <end position="497"/>
    </location>
</feature>
<dbReference type="SUPFAM" id="SSF48366">
    <property type="entry name" value="Ras GEF"/>
    <property type="match status" value="1"/>
</dbReference>
<dbReference type="CDD" id="cd06224">
    <property type="entry name" value="REM"/>
    <property type="match status" value="1"/>
</dbReference>
<reference evidence="13" key="1">
    <citation type="submission" date="2021-10" db="EMBL/GenBank/DDBJ databases">
        <title>Tropical sea cucumber genome reveals ecological adaptation and Cuvierian tubules defense mechanism.</title>
        <authorList>
            <person name="Chen T."/>
        </authorList>
    </citation>
    <scope>NUCLEOTIDE SEQUENCE</scope>
    <source>
        <strain evidence="13">Nanhai2018</strain>
        <tissue evidence="13">Muscle</tissue>
    </source>
</reference>
<accession>A0A9Q1HCN8</accession>
<proteinExistence type="inferred from homology"/>
<dbReference type="CDD" id="cd00155">
    <property type="entry name" value="RasGEF"/>
    <property type="match status" value="1"/>
</dbReference>
<protein>
    <submittedName>
        <fullName evidence="13">Ras guanyl-releasing protein 3</fullName>
    </submittedName>
</protein>
<dbReference type="InterPro" id="IPR019804">
    <property type="entry name" value="Ras_G-nucl-exch_fac_CS"/>
</dbReference>
<dbReference type="PROSITE" id="PS50009">
    <property type="entry name" value="RASGEF_CAT"/>
    <property type="match status" value="1"/>
</dbReference>
<dbReference type="InterPro" id="IPR046349">
    <property type="entry name" value="C1-like_sf"/>
</dbReference>
<dbReference type="PROSITE" id="PS00018">
    <property type="entry name" value="EF_HAND_1"/>
    <property type="match status" value="2"/>
</dbReference>
<dbReference type="SMART" id="SM00054">
    <property type="entry name" value="EFh"/>
    <property type="match status" value="2"/>
</dbReference>
<dbReference type="PROSITE" id="PS50081">
    <property type="entry name" value="ZF_DAG_PE_2"/>
    <property type="match status" value="1"/>
</dbReference>
<feature type="compositionally biased region" description="Polar residues" evidence="8">
    <location>
        <begin position="726"/>
        <end position="736"/>
    </location>
</feature>
<dbReference type="Pfam" id="PF00617">
    <property type="entry name" value="RasGEF"/>
    <property type="match status" value="1"/>
</dbReference>
<organism evidence="13 14">
    <name type="scientific">Holothuria leucospilota</name>
    <name type="common">Black long sea cucumber</name>
    <name type="synonym">Mertensiothuria leucospilota</name>
    <dbReference type="NCBI Taxonomy" id="206669"/>
    <lineage>
        <taxon>Eukaryota</taxon>
        <taxon>Metazoa</taxon>
        <taxon>Echinodermata</taxon>
        <taxon>Eleutherozoa</taxon>
        <taxon>Echinozoa</taxon>
        <taxon>Holothuroidea</taxon>
        <taxon>Aspidochirotacea</taxon>
        <taxon>Aspidochirotida</taxon>
        <taxon>Holothuriidae</taxon>
        <taxon>Holothuria</taxon>
    </lineage>
</organism>
<dbReference type="InterPro" id="IPR002048">
    <property type="entry name" value="EF_hand_dom"/>
</dbReference>
<dbReference type="InterPro" id="IPR020454">
    <property type="entry name" value="DAG/PE-bd"/>
</dbReference>
<feature type="compositionally biased region" description="Polar residues" evidence="8">
    <location>
        <begin position="635"/>
        <end position="647"/>
    </location>
</feature>
<gene>
    <name evidence="13" type="ORF">HOLleu_07267</name>
</gene>
<dbReference type="InterPro" id="IPR000651">
    <property type="entry name" value="Ras-like_Gua-exchang_fac_N"/>
</dbReference>
<evidence type="ECO:0000313" key="14">
    <source>
        <dbReference type="Proteomes" id="UP001152320"/>
    </source>
</evidence>
<feature type="domain" description="N-terminal Ras-GEF" evidence="11">
    <location>
        <begin position="30"/>
        <end position="169"/>
    </location>
</feature>
<dbReference type="CDD" id="cd00051">
    <property type="entry name" value="EFh"/>
    <property type="match status" value="1"/>
</dbReference>
<dbReference type="InterPro" id="IPR011992">
    <property type="entry name" value="EF-hand-dom_pair"/>
</dbReference>
<feature type="domain" description="Phorbol-ester/DAG-type" evidence="10">
    <location>
        <begin position="533"/>
        <end position="583"/>
    </location>
</feature>
<dbReference type="InterPro" id="IPR036964">
    <property type="entry name" value="RASGEF_cat_dom_sf"/>
</dbReference>
<dbReference type="Proteomes" id="UP001152320">
    <property type="component" value="Chromosome 3"/>
</dbReference>
<evidence type="ECO:0000313" key="13">
    <source>
        <dbReference type="EMBL" id="KAJ8044502.1"/>
    </source>
</evidence>
<dbReference type="FunFam" id="1.10.840.10:FF:000003">
    <property type="entry name" value="Ras guanyl-releasing protein 3 isoform 1"/>
    <property type="match status" value="1"/>
</dbReference>
<dbReference type="Pfam" id="PF13202">
    <property type="entry name" value="EF-hand_5"/>
    <property type="match status" value="1"/>
</dbReference>
<dbReference type="InterPro" id="IPR018247">
    <property type="entry name" value="EF_Hand_1_Ca_BS"/>
</dbReference>
<feature type="domain" description="EF-hand" evidence="12">
    <location>
        <begin position="500"/>
        <end position="526"/>
    </location>
</feature>
<keyword evidence="5" id="KW-0862">Zinc</keyword>
<dbReference type="Gene3D" id="3.30.60.20">
    <property type="match status" value="1"/>
</dbReference>
<dbReference type="GO" id="GO:0008270">
    <property type="term" value="F:zinc ion binding"/>
    <property type="evidence" value="ECO:0007669"/>
    <property type="project" value="UniProtKB-KW"/>
</dbReference>
<sequence>MSGDINQSPYSRRHRKSSSENSEEDRVSIPGLTVKAVQLEHLAATCVEFFDEKGNVLDDSSFPRLLFLMHRWFMSSEELAKQFVQLYHSNNAQDCKAPECDQTGHDDSCPVNMDKMKVCHALRYWISNFPVHFDLDSGLSTIMSEFQDLLKTEGNSHLHHIIDISNVPSYDWMRVISVRHPSVRTNRKVSLVFNRVEPKELADHLTYLEYKIFRRVNFSDLKSYALTGHLRDNLKLERSIGLFNGISQWIQCMVLSRHTPRQRAEVITKFVEVAKRLRRLKNFNTLMAVVGGLTHSCLARLRQTYAHVSSETQKTISEMTELLTSASNFTNYRKALQEAKGFKIPILGVHLKDLILLHTALPDRTDDGCINFLKVAKLSVTFQELLQLQHCKPPVEPSMDLVNMLRASLDLQYTEDEIYELSLAREPRGSSSTPPTPTQTPVFAEWASGISCHRDKDTINKHVSAMVDAVFKNYDTDKDGYITYNDFQSIATNFPFMDSFCVLDADRDGVISKSEMKTYFVRAHSLALSASFKHSFHVHTYLSPTFCVHCTGLLWGLIKQGVKCRICGINAHKHCKDRVVMECRSKKTSVNGLQRRHTMDGLPKELATSVESNGDFTNSILTLEHKRRISMKTHMVQQATQTDSLESTPKHGMVSPGPDLTSFHDPFPLCNGNHSLDGNSPSSSPKSVSLTSDQEESEHGGIICNGRRLSELSEDDGSSFGDRQSLAESDASSVFKSTPGDDPPNGIWEKLKGENQTQYLQWY</sequence>
<dbReference type="Gene3D" id="1.10.840.10">
    <property type="entry name" value="Ras guanine-nucleotide exchange factors catalytic domain"/>
    <property type="match status" value="1"/>
</dbReference>
<dbReference type="Gene3D" id="1.10.238.10">
    <property type="entry name" value="EF-hand"/>
    <property type="match status" value="1"/>
</dbReference>
<dbReference type="GO" id="GO:0005085">
    <property type="term" value="F:guanyl-nucleotide exchange factor activity"/>
    <property type="evidence" value="ECO:0007669"/>
    <property type="project" value="UniProtKB-KW"/>
</dbReference>
<dbReference type="AlphaFoldDB" id="A0A9Q1HCN8"/>
<dbReference type="SUPFAM" id="SSF47473">
    <property type="entry name" value="EF-hand"/>
    <property type="match status" value="1"/>
</dbReference>
<evidence type="ECO:0000256" key="4">
    <source>
        <dbReference type="ARBA" id="ARBA00022771"/>
    </source>
</evidence>
<evidence type="ECO:0000256" key="6">
    <source>
        <dbReference type="ARBA" id="ARBA00022837"/>
    </source>
</evidence>
<feature type="region of interest" description="Disordered" evidence="8">
    <location>
        <begin position="1"/>
        <end position="27"/>
    </location>
</feature>
<comment type="caution">
    <text evidence="13">The sequence shown here is derived from an EMBL/GenBank/DDBJ whole genome shotgun (WGS) entry which is preliminary data.</text>
</comment>
<dbReference type="GO" id="GO:0007265">
    <property type="term" value="P:Ras protein signal transduction"/>
    <property type="evidence" value="ECO:0007669"/>
    <property type="project" value="TreeGrafter"/>
</dbReference>
<dbReference type="InterPro" id="IPR023578">
    <property type="entry name" value="Ras_GEF_dom_sf"/>
</dbReference>
<keyword evidence="3" id="KW-0479">Metal-binding</keyword>
<keyword evidence="6" id="KW-0106">Calcium</keyword>
<dbReference type="OrthoDB" id="74314at2759"/>
<dbReference type="Pfam" id="PF00036">
    <property type="entry name" value="EF-hand_1"/>
    <property type="match status" value="1"/>
</dbReference>
<dbReference type="Pfam" id="PF00618">
    <property type="entry name" value="RasGEF_N"/>
    <property type="match status" value="1"/>
</dbReference>
<evidence type="ECO:0000256" key="8">
    <source>
        <dbReference type="SAM" id="MobiDB-lite"/>
    </source>
</evidence>
<feature type="region of interest" description="Disordered" evidence="8">
    <location>
        <begin position="633"/>
        <end position="753"/>
    </location>
</feature>
<dbReference type="PANTHER" id="PTHR23113:SF252">
    <property type="entry name" value="RAS GUANYL-RELEASING PROTEIN 3"/>
    <property type="match status" value="1"/>
</dbReference>
<dbReference type="GO" id="GO:0005509">
    <property type="term" value="F:calcium ion binding"/>
    <property type="evidence" value="ECO:0007669"/>
    <property type="project" value="InterPro"/>
</dbReference>
<dbReference type="SMART" id="SM00109">
    <property type="entry name" value="C1"/>
    <property type="match status" value="1"/>
</dbReference>
<evidence type="ECO:0000256" key="1">
    <source>
        <dbReference type="ARBA" id="ARBA00009566"/>
    </source>
</evidence>
<evidence type="ECO:0000259" key="9">
    <source>
        <dbReference type="PROSITE" id="PS50009"/>
    </source>
</evidence>
<dbReference type="PROSITE" id="PS50212">
    <property type="entry name" value="RASGEF_NTER"/>
    <property type="match status" value="1"/>
</dbReference>
<dbReference type="PANTHER" id="PTHR23113">
    <property type="entry name" value="GUANINE NUCLEOTIDE EXCHANGE FACTOR"/>
    <property type="match status" value="1"/>
</dbReference>
<dbReference type="Gene3D" id="1.20.870.10">
    <property type="entry name" value="Son of sevenless (SoS) protein Chain: S domain 1"/>
    <property type="match status" value="1"/>
</dbReference>
<evidence type="ECO:0000256" key="3">
    <source>
        <dbReference type="ARBA" id="ARBA00022723"/>
    </source>
</evidence>
<feature type="domain" description="Ras-GEF" evidence="9">
    <location>
        <begin position="197"/>
        <end position="428"/>
    </location>
</feature>
<dbReference type="Pfam" id="PF00130">
    <property type="entry name" value="C1_1"/>
    <property type="match status" value="1"/>
</dbReference>